<dbReference type="SUPFAM" id="SSF53474">
    <property type="entry name" value="alpha/beta-Hydrolases"/>
    <property type="match status" value="1"/>
</dbReference>
<keyword evidence="2" id="KW-1185">Reference proteome</keyword>
<dbReference type="Gene3D" id="3.40.50.1820">
    <property type="entry name" value="alpha/beta hydrolase"/>
    <property type="match status" value="1"/>
</dbReference>
<reference evidence="2" key="1">
    <citation type="submission" date="2018-12" db="EMBL/GenBank/DDBJ databases">
        <title>Tengunoibacter tsumagoiensis gen. nov., sp. nov., Dictyobacter kobayashii sp. nov., D. alpinus sp. nov., and D. joshuensis sp. nov. and description of Dictyobacteraceae fam. nov. within the order Ktedonobacterales isolated from Tengu-no-mugimeshi.</title>
        <authorList>
            <person name="Wang C.M."/>
            <person name="Zheng Y."/>
            <person name="Sakai Y."/>
            <person name="Toyoda A."/>
            <person name="Minakuchi Y."/>
            <person name="Abe K."/>
            <person name="Yokota A."/>
            <person name="Yabe S."/>
        </authorList>
    </citation>
    <scope>NUCLEOTIDE SEQUENCE [LARGE SCALE GENOMIC DNA]</scope>
    <source>
        <strain evidence="2">Uno16</strain>
    </source>
</reference>
<dbReference type="InterPro" id="IPR029058">
    <property type="entry name" value="AB_hydrolase_fold"/>
</dbReference>
<name>A0A402BER6_9CHLR</name>
<gene>
    <name evidence="1" type="ORF">KDA_52800</name>
</gene>
<proteinExistence type="predicted"/>
<accession>A0A402BER6</accession>
<evidence type="ECO:0000313" key="1">
    <source>
        <dbReference type="EMBL" id="GCE29796.1"/>
    </source>
</evidence>
<protein>
    <submittedName>
        <fullName evidence="1">Uncharacterized protein</fullName>
    </submittedName>
</protein>
<dbReference type="Proteomes" id="UP000287171">
    <property type="component" value="Unassembled WGS sequence"/>
</dbReference>
<dbReference type="AlphaFoldDB" id="A0A402BER6"/>
<dbReference type="EMBL" id="BIFT01000002">
    <property type="protein sequence ID" value="GCE29796.1"/>
    <property type="molecule type" value="Genomic_DNA"/>
</dbReference>
<organism evidence="1 2">
    <name type="scientific">Dictyobacter alpinus</name>
    <dbReference type="NCBI Taxonomy" id="2014873"/>
    <lineage>
        <taxon>Bacteria</taxon>
        <taxon>Bacillati</taxon>
        <taxon>Chloroflexota</taxon>
        <taxon>Ktedonobacteria</taxon>
        <taxon>Ktedonobacterales</taxon>
        <taxon>Dictyobacteraceae</taxon>
        <taxon>Dictyobacter</taxon>
    </lineage>
</organism>
<evidence type="ECO:0000313" key="2">
    <source>
        <dbReference type="Proteomes" id="UP000287171"/>
    </source>
</evidence>
<sequence length="95" mass="10566">MSQIIPVYLSRANPPFDLPRFTETVESTPTVREETWKALGDFDLSAQVASLKFPLHIFYGENDPFGRAWADKTRAAFSSATIDFQMIPIVGTLAG</sequence>
<comment type="caution">
    <text evidence="1">The sequence shown here is derived from an EMBL/GenBank/DDBJ whole genome shotgun (WGS) entry which is preliminary data.</text>
</comment>